<keyword evidence="4" id="KW-1185">Reference proteome</keyword>
<accession>A0A2S4UR95</accession>
<evidence type="ECO:0000259" key="1">
    <source>
        <dbReference type="Pfam" id="PF20515"/>
    </source>
</evidence>
<evidence type="ECO:0000313" key="3">
    <source>
        <dbReference type="EMBL" id="POV99842.1"/>
    </source>
</evidence>
<dbReference type="VEuPathDB" id="FungiDB:PSTT_13542"/>
<dbReference type="Pfam" id="PF20515">
    <property type="entry name" value="2OG-FeII_Oxy_6"/>
    <property type="match status" value="1"/>
</dbReference>
<evidence type="ECO:0000313" key="2">
    <source>
        <dbReference type="EMBL" id="POV95550.1"/>
    </source>
</evidence>
<sequence>MIVALCSAQRLHRRRRSNTNSYRRKRLDRDSYTQSTLCKKYVLHKPLIIYTDVETIDLFPNITQEVENAIAERKRVWKKYRKQKSKKNSNPTKPASIPIIPRAPDLAEIASAASHVEENFKLYDHGHVRVFDSATNKLIAAMHFTDMTEMDAGELDDYKFLCLFLHQAKKFVSPVASKGRSCAGTMWAIGWRKAMKRFEILGRYTRKANIRKFPKEYQRHIADFRRANRVLWKMFHQFSDVALQNNQEYMKKFNIPSLDTDNHTDDNSSPFNFSSNLTFTSNGFFNHAHKDEGDDCHLPFAFLISIPTVKRTGRLALPSDNYDVSGGHFIFRDCKFGVRFKPNMVCKMVFSQRDYVHGTLKPHEPTKFTKTGISLQIATKTTTACKKVLLGKETDYPETYFGGVEYSLKLEH</sequence>
<dbReference type="VEuPathDB" id="FungiDB:PSTT_16189"/>
<dbReference type="EMBL" id="PKSL01000339">
    <property type="protein sequence ID" value="POV95550.1"/>
    <property type="molecule type" value="Genomic_DNA"/>
</dbReference>
<protein>
    <recommendedName>
        <fullName evidence="1">Tet-like 2OG-Fe(II) oxygenase domain-containing protein</fullName>
    </recommendedName>
</protein>
<comment type="caution">
    <text evidence="3">The sequence shown here is derived from an EMBL/GenBank/DDBJ whole genome shotgun (WGS) entry which is preliminary data.</text>
</comment>
<evidence type="ECO:0000313" key="4">
    <source>
        <dbReference type="Proteomes" id="UP000239156"/>
    </source>
</evidence>
<feature type="domain" description="Tet-like 2OG-Fe(II) oxygenase" evidence="1">
    <location>
        <begin position="154"/>
        <end position="362"/>
    </location>
</feature>
<name>A0A2S4UR95_9BASI</name>
<proteinExistence type="predicted"/>
<reference evidence="3 4" key="1">
    <citation type="submission" date="2017-12" db="EMBL/GenBank/DDBJ databases">
        <title>Gene loss provides genomic basis for host adaptation in cereal stripe rust fungi.</title>
        <authorList>
            <person name="Xia C."/>
        </authorList>
    </citation>
    <scope>NUCLEOTIDE SEQUENCE [LARGE SCALE GENOMIC DNA]</scope>
    <source>
        <strain evidence="3 4">93-210</strain>
    </source>
</reference>
<dbReference type="VEuPathDB" id="FungiDB:PSHT_07124"/>
<dbReference type="Proteomes" id="UP000239156">
    <property type="component" value="Unassembled WGS sequence"/>
</dbReference>
<dbReference type="AlphaFoldDB" id="A0A2S4UR95"/>
<dbReference type="EMBL" id="PKSL01000192">
    <property type="protein sequence ID" value="POV99842.1"/>
    <property type="molecule type" value="Genomic_DNA"/>
</dbReference>
<dbReference type="InterPro" id="IPR046798">
    <property type="entry name" value="2OG-FeII_Oxy_6"/>
</dbReference>
<organism evidence="3 4">
    <name type="scientific">Puccinia striiformis</name>
    <dbReference type="NCBI Taxonomy" id="27350"/>
    <lineage>
        <taxon>Eukaryota</taxon>
        <taxon>Fungi</taxon>
        <taxon>Dikarya</taxon>
        <taxon>Basidiomycota</taxon>
        <taxon>Pucciniomycotina</taxon>
        <taxon>Pucciniomycetes</taxon>
        <taxon>Pucciniales</taxon>
        <taxon>Pucciniaceae</taxon>
        <taxon>Puccinia</taxon>
    </lineage>
</organism>
<gene>
    <name evidence="3" type="ORF">PSTT_13542</name>
    <name evidence="2" type="ORF">PSTT_16189</name>
</gene>